<dbReference type="AlphaFoldDB" id="A0A0A9VCT6"/>
<organism evidence="1">
    <name type="scientific">Arundo donax</name>
    <name type="common">Giant reed</name>
    <name type="synonym">Donax arundinaceus</name>
    <dbReference type="NCBI Taxonomy" id="35708"/>
    <lineage>
        <taxon>Eukaryota</taxon>
        <taxon>Viridiplantae</taxon>
        <taxon>Streptophyta</taxon>
        <taxon>Embryophyta</taxon>
        <taxon>Tracheophyta</taxon>
        <taxon>Spermatophyta</taxon>
        <taxon>Magnoliopsida</taxon>
        <taxon>Liliopsida</taxon>
        <taxon>Poales</taxon>
        <taxon>Poaceae</taxon>
        <taxon>PACMAD clade</taxon>
        <taxon>Arundinoideae</taxon>
        <taxon>Arundineae</taxon>
        <taxon>Arundo</taxon>
    </lineage>
</organism>
<evidence type="ECO:0000313" key="1">
    <source>
        <dbReference type="EMBL" id="JAE34172.1"/>
    </source>
</evidence>
<sequence length="81" mass="9270">MNNPLVCYLDDMYNCTVCTTHIFNQNAKRMAGQTAKFGHRSVVPYSRKRNCCSCFSNVATVVNAQMNHHQSKECRSYAMLE</sequence>
<name>A0A0A9VCT6_ARUDO</name>
<proteinExistence type="predicted"/>
<protein>
    <submittedName>
        <fullName evidence="1">Uncharacterized protein</fullName>
    </submittedName>
</protein>
<accession>A0A0A9VCT6</accession>
<dbReference type="EMBL" id="GBRH01163724">
    <property type="protein sequence ID" value="JAE34172.1"/>
    <property type="molecule type" value="Transcribed_RNA"/>
</dbReference>
<reference evidence="1" key="2">
    <citation type="journal article" date="2015" name="Data Brief">
        <title>Shoot transcriptome of the giant reed, Arundo donax.</title>
        <authorList>
            <person name="Barrero R.A."/>
            <person name="Guerrero F.D."/>
            <person name="Moolhuijzen P."/>
            <person name="Goolsby J.A."/>
            <person name="Tidwell J."/>
            <person name="Bellgard S.E."/>
            <person name="Bellgard M.I."/>
        </authorList>
    </citation>
    <scope>NUCLEOTIDE SEQUENCE</scope>
    <source>
        <tissue evidence="1">Shoot tissue taken approximately 20 cm above the soil surface</tissue>
    </source>
</reference>
<reference evidence="1" key="1">
    <citation type="submission" date="2014-09" db="EMBL/GenBank/DDBJ databases">
        <authorList>
            <person name="Magalhaes I.L.F."/>
            <person name="Oliveira U."/>
            <person name="Santos F.R."/>
            <person name="Vidigal T.H.D.A."/>
            <person name="Brescovit A.D."/>
            <person name="Santos A.J."/>
        </authorList>
    </citation>
    <scope>NUCLEOTIDE SEQUENCE</scope>
    <source>
        <tissue evidence="1">Shoot tissue taken approximately 20 cm above the soil surface</tissue>
    </source>
</reference>